<proteinExistence type="predicted"/>
<dbReference type="Pfam" id="PF13786">
    <property type="entry name" value="DUF4179"/>
    <property type="match status" value="1"/>
</dbReference>
<dbReference type="RefSeq" id="WP_153972357.1">
    <property type="nucleotide sequence ID" value="NZ_JACRWE010000006.1"/>
</dbReference>
<evidence type="ECO:0000313" key="4">
    <source>
        <dbReference type="Proteomes" id="UP000609849"/>
    </source>
</evidence>
<feature type="domain" description="DUF4179" evidence="1">
    <location>
        <begin position="45"/>
        <end position="131"/>
    </location>
</feature>
<organism evidence="3 4">
    <name type="scientific">Romboutsia faecis</name>
    <dbReference type="NCBI Taxonomy" id="2764597"/>
    <lineage>
        <taxon>Bacteria</taxon>
        <taxon>Bacillati</taxon>
        <taxon>Bacillota</taxon>
        <taxon>Clostridia</taxon>
        <taxon>Peptostreptococcales</taxon>
        <taxon>Peptostreptococcaceae</taxon>
        <taxon>Romboutsia</taxon>
    </lineage>
</organism>
<dbReference type="Pfam" id="PF18705">
    <property type="entry name" value="DUF5643"/>
    <property type="match status" value="1"/>
</dbReference>
<dbReference type="Gene3D" id="2.60.40.1630">
    <property type="entry name" value="bacillus anthracis domain"/>
    <property type="match status" value="1"/>
</dbReference>
<accession>A0ABR7JS06</accession>
<reference evidence="3 4" key="1">
    <citation type="submission" date="2020-08" db="EMBL/GenBank/DDBJ databases">
        <authorList>
            <person name="Liu C."/>
            <person name="Sun Q."/>
        </authorList>
    </citation>
    <scope>NUCLEOTIDE SEQUENCE [LARGE SCALE GENOMIC DNA]</scope>
    <source>
        <strain evidence="3 4">NSJ-18</strain>
    </source>
</reference>
<comment type="caution">
    <text evidence="3">The sequence shown here is derived from an EMBL/GenBank/DDBJ whole genome shotgun (WGS) entry which is preliminary data.</text>
</comment>
<dbReference type="InterPro" id="IPR040680">
    <property type="entry name" value="DUF5643"/>
</dbReference>
<dbReference type="EMBL" id="JACRWE010000006">
    <property type="protein sequence ID" value="MBC5997693.1"/>
    <property type="molecule type" value="Genomic_DNA"/>
</dbReference>
<name>A0ABR7JS06_9FIRM</name>
<dbReference type="Gene3D" id="2.60.40.1640">
    <property type="entry name" value="Conserved domain protein"/>
    <property type="match status" value="1"/>
</dbReference>
<feature type="domain" description="DUF5643" evidence="2">
    <location>
        <begin position="264"/>
        <end position="374"/>
    </location>
</feature>
<gene>
    <name evidence="3" type="ORF">H8923_13045</name>
</gene>
<dbReference type="InterPro" id="IPR025436">
    <property type="entry name" value="DUF4179"/>
</dbReference>
<dbReference type="Proteomes" id="UP000609849">
    <property type="component" value="Unassembled WGS sequence"/>
</dbReference>
<protein>
    <submittedName>
        <fullName evidence="3">DUF4179 domain-containing protein</fullName>
    </submittedName>
</protein>
<evidence type="ECO:0000259" key="2">
    <source>
        <dbReference type="Pfam" id="PF18705"/>
    </source>
</evidence>
<evidence type="ECO:0000313" key="3">
    <source>
        <dbReference type="EMBL" id="MBC5997693.1"/>
    </source>
</evidence>
<evidence type="ECO:0000259" key="1">
    <source>
        <dbReference type="Pfam" id="PF13786"/>
    </source>
</evidence>
<keyword evidence="4" id="KW-1185">Reference proteome</keyword>
<sequence>MKNKYELFNDMSINDDYEIHKLSQDDKDKLFYNLVKDINKEKKDNKKTYKKGIIASVICLSISAALLSNDNVLALVQNIGKQIESFLGKKEDEYNGYKVEVNKSCEDKGIKVSLLEVLLDDENLLLSMNIDTSNFDESKLKKGLFSNKNYYLPEATVYIDGKKFVETGGATRYERKQNNSQNFLTSLSLENIDTNNDGRSDINNYHILDNLDPNKDYDVKVVFDEVGVQKYGLIPRVMNDKFEFIKGNWEFDFTVNGKKIIGETKVFDINKEISINDKDFKALINIEQLRVSPVSVKLSYTSKIGEGYSFENRDIEIELLDQDGKSISYGGSGRYNKDENYMENVLEGNLEDNQKLKSIKILPYQYYREKNSDNPKYHHRIEYEDKAIIIDLN</sequence>